<dbReference type="RefSeq" id="WP_394512728.1">
    <property type="nucleotide sequence ID" value="NZ_JBIGHX010000007.1"/>
</dbReference>
<organism evidence="3 4">
    <name type="scientific">Pelomonas lactea</name>
    <dbReference type="NCBI Taxonomy" id="3299030"/>
    <lineage>
        <taxon>Bacteria</taxon>
        <taxon>Pseudomonadati</taxon>
        <taxon>Pseudomonadota</taxon>
        <taxon>Betaproteobacteria</taxon>
        <taxon>Burkholderiales</taxon>
        <taxon>Sphaerotilaceae</taxon>
        <taxon>Roseateles</taxon>
    </lineage>
</organism>
<keyword evidence="4" id="KW-1185">Reference proteome</keyword>
<accession>A0ABW7GNP9</accession>
<feature type="region of interest" description="Disordered" evidence="1">
    <location>
        <begin position="160"/>
        <end position="183"/>
    </location>
</feature>
<comment type="caution">
    <text evidence="3">The sequence shown here is derived from an EMBL/GenBank/DDBJ whole genome shotgun (WGS) entry which is preliminary data.</text>
</comment>
<dbReference type="Pfam" id="PF14341">
    <property type="entry name" value="PilX_N"/>
    <property type="match status" value="1"/>
</dbReference>
<reference evidence="3 4" key="1">
    <citation type="submission" date="2024-08" db="EMBL/GenBank/DDBJ databases">
        <authorList>
            <person name="Lu H."/>
        </authorList>
    </citation>
    <scope>NUCLEOTIDE SEQUENCE [LARGE SCALE GENOMIC DNA]</scope>
    <source>
        <strain evidence="3 4">DXS20W</strain>
    </source>
</reference>
<feature type="domain" description="Type 4 fimbrial biogenesis protein PilX N-terminal" evidence="2">
    <location>
        <begin position="12"/>
        <end position="62"/>
    </location>
</feature>
<dbReference type="Proteomes" id="UP001606302">
    <property type="component" value="Unassembled WGS sequence"/>
</dbReference>
<protein>
    <recommendedName>
        <fullName evidence="2">Type 4 fimbrial biogenesis protein PilX N-terminal domain-containing protein</fullName>
    </recommendedName>
</protein>
<dbReference type="EMBL" id="JBIGHX010000007">
    <property type="protein sequence ID" value="MFG6463588.1"/>
    <property type="molecule type" value="Genomic_DNA"/>
</dbReference>
<proteinExistence type="predicted"/>
<evidence type="ECO:0000313" key="4">
    <source>
        <dbReference type="Proteomes" id="UP001606302"/>
    </source>
</evidence>
<gene>
    <name evidence="3" type="ORF">ACG04Q_18585</name>
</gene>
<evidence type="ECO:0000259" key="2">
    <source>
        <dbReference type="Pfam" id="PF14341"/>
    </source>
</evidence>
<dbReference type="InterPro" id="IPR025746">
    <property type="entry name" value="PilX_N_dom"/>
</dbReference>
<name>A0ABW7GNP9_9BURK</name>
<sequence>MLKPSPRRSGQQGLVLVLALIVLGAMSLAAVGLMRGVLGGNRVAGNLAFQQAAVQAADVGIERAVAWLEQQSRATVPPANAASGAAAVPSTRLHNHIEPTPGDSAAYSATRSDPDFSLGQTWESFWQAQDGAKRVNKLPADANGNQVSYAIHRLCSQVGPPQSANCDSSPTTRAGQGNSRGNVPTVNAPSAVYYRITVRVQGPRNATSFIQAVVSI</sequence>
<evidence type="ECO:0000256" key="1">
    <source>
        <dbReference type="SAM" id="MobiDB-lite"/>
    </source>
</evidence>
<evidence type="ECO:0000313" key="3">
    <source>
        <dbReference type="EMBL" id="MFG6463588.1"/>
    </source>
</evidence>